<keyword evidence="3" id="KW-1185">Reference proteome</keyword>
<protein>
    <submittedName>
        <fullName evidence="2">Uncharacterized protein</fullName>
    </submittedName>
</protein>
<evidence type="ECO:0000313" key="2">
    <source>
        <dbReference type="EMBL" id="KAL3504353.1"/>
    </source>
</evidence>
<dbReference type="EMBL" id="JBJUIK010000014">
    <property type="protein sequence ID" value="KAL3504353.1"/>
    <property type="molecule type" value="Genomic_DNA"/>
</dbReference>
<comment type="caution">
    <text evidence="2">The sequence shown here is derived from an EMBL/GenBank/DDBJ whole genome shotgun (WGS) entry which is preliminary data.</text>
</comment>
<organism evidence="2 3">
    <name type="scientific">Cinchona calisaya</name>
    <dbReference type="NCBI Taxonomy" id="153742"/>
    <lineage>
        <taxon>Eukaryota</taxon>
        <taxon>Viridiplantae</taxon>
        <taxon>Streptophyta</taxon>
        <taxon>Embryophyta</taxon>
        <taxon>Tracheophyta</taxon>
        <taxon>Spermatophyta</taxon>
        <taxon>Magnoliopsida</taxon>
        <taxon>eudicotyledons</taxon>
        <taxon>Gunneridae</taxon>
        <taxon>Pentapetalae</taxon>
        <taxon>asterids</taxon>
        <taxon>lamiids</taxon>
        <taxon>Gentianales</taxon>
        <taxon>Rubiaceae</taxon>
        <taxon>Cinchonoideae</taxon>
        <taxon>Cinchoneae</taxon>
        <taxon>Cinchona</taxon>
    </lineage>
</organism>
<evidence type="ECO:0000313" key="3">
    <source>
        <dbReference type="Proteomes" id="UP001630127"/>
    </source>
</evidence>
<proteinExistence type="predicted"/>
<name>A0ABD2YBJ3_9GENT</name>
<accession>A0ABD2YBJ3</accession>
<sequence length="106" mass="12101">MFKKKKNLTREFTFFTPRNPNIPPPLFHNYHVLFSSTALPQQQPLPLPPQHSAASSSLPSQPPPPLQYPSCLIFSLPQPRISFPPQPHLSSNHQRTIYLYPPSPNH</sequence>
<gene>
    <name evidence="2" type="ORF">ACH5RR_034194</name>
</gene>
<feature type="region of interest" description="Disordered" evidence="1">
    <location>
        <begin position="41"/>
        <end position="66"/>
    </location>
</feature>
<evidence type="ECO:0000256" key="1">
    <source>
        <dbReference type="SAM" id="MobiDB-lite"/>
    </source>
</evidence>
<feature type="compositionally biased region" description="Low complexity" evidence="1">
    <location>
        <begin position="50"/>
        <end position="59"/>
    </location>
</feature>
<reference evidence="2 3" key="1">
    <citation type="submission" date="2024-11" db="EMBL/GenBank/DDBJ databases">
        <title>A near-complete genome assembly of Cinchona calisaya.</title>
        <authorList>
            <person name="Lian D.C."/>
            <person name="Zhao X.W."/>
            <person name="Wei L."/>
        </authorList>
    </citation>
    <scope>NUCLEOTIDE SEQUENCE [LARGE SCALE GENOMIC DNA]</scope>
    <source>
        <tissue evidence="2">Nenye</tissue>
    </source>
</reference>
<dbReference type="AlphaFoldDB" id="A0ABD2YBJ3"/>
<feature type="region of interest" description="Disordered" evidence="1">
    <location>
        <begin position="83"/>
        <end position="106"/>
    </location>
</feature>
<dbReference type="Proteomes" id="UP001630127">
    <property type="component" value="Unassembled WGS sequence"/>
</dbReference>